<dbReference type="SUPFAM" id="SSF82057">
    <property type="entry name" value="Prokaryotic SH3-related domain"/>
    <property type="match status" value="1"/>
</dbReference>
<dbReference type="InterPro" id="IPR041382">
    <property type="entry name" value="SH3_16"/>
</dbReference>
<dbReference type="Proteomes" id="UP000249794">
    <property type="component" value="Unassembled WGS sequence"/>
</dbReference>
<keyword evidence="3 6" id="KW-0378">Hydrolase</keyword>
<dbReference type="InterPro" id="IPR000064">
    <property type="entry name" value="NLP_P60_dom"/>
</dbReference>
<dbReference type="PROSITE" id="PS51935">
    <property type="entry name" value="NLPC_P60"/>
    <property type="match status" value="1"/>
</dbReference>
<dbReference type="GO" id="GO:0006508">
    <property type="term" value="P:proteolysis"/>
    <property type="evidence" value="ECO:0007669"/>
    <property type="project" value="UniProtKB-KW"/>
</dbReference>
<dbReference type="AlphaFoldDB" id="A0A2W4XSI6"/>
<organism evidence="6 7">
    <name type="scientific">Phormidesmis priestleyi</name>
    <dbReference type="NCBI Taxonomy" id="268141"/>
    <lineage>
        <taxon>Bacteria</taxon>
        <taxon>Bacillati</taxon>
        <taxon>Cyanobacteriota</taxon>
        <taxon>Cyanophyceae</taxon>
        <taxon>Leptolyngbyales</taxon>
        <taxon>Leptolyngbyaceae</taxon>
        <taxon>Phormidesmis</taxon>
    </lineage>
</organism>
<evidence type="ECO:0000313" key="7">
    <source>
        <dbReference type="Proteomes" id="UP000249794"/>
    </source>
</evidence>
<keyword evidence="4" id="KW-0788">Thiol protease</keyword>
<dbReference type="Pfam" id="PF00877">
    <property type="entry name" value="NLPC_P60"/>
    <property type="match status" value="1"/>
</dbReference>
<dbReference type="SUPFAM" id="SSF54001">
    <property type="entry name" value="Cysteine proteinases"/>
    <property type="match status" value="1"/>
</dbReference>
<evidence type="ECO:0000256" key="4">
    <source>
        <dbReference type="ARBA" id="ARBA00022807"/>
    </source>
</evidence>
<reference evidence="7" key="1">
    <citation type="submission" date="2018-04" db="EMBL/GenBank/DDBJ databases">
        <authorList>
            <person name="Cornet L."/>
        </authorList>
    </citation>
    <scope>NUCLEOTIDE SEQUENCE [LARGE SCALE GENOMIC DNA]</scope>
</reference>
<accession>A0A2W4XSI6</accession>
<keyword evidence="2" id="KW-0645">Protease</keyword>
<feature type="domain" description="NlpC/P60" evidence="5">
    <location>
        <begin position="97"/>
        <end position="230"/>
    </location>
</feature>
<comment type="similarity">
    <text evidence="1">Belongs to the peptidase C40 family.</text>
</comment>
<name>A0A2W4XSI6_9CYAN</name>
<protein>
    <submittedName>
        <fullName evidence="6">Glycoside hydrolase</fullName>
    </submittedName>
</protein>
<comment type="caution">
    <text evidence="6">The sequence shown here is derived from an EMBL/GenBank/DDBJ whole genome shotgun (WGS) entry which is preliminary data.</text>
</comment>
<evidence type="ECO:0000256" key="3">
    <source>
        <dbReference type="ARBA" id="ARBA00022801"/>
    </source>
</evidence>
<dbReference type="InterPro" id="IPR051202">
    <property type="entry name" value="Peptidase_C40"/>
</dbReference>
<proteinExistence type="inferred from homology"/>
<dbReference type="EMBL" id="QBMP01000012">
    <property type="protein sequence ID" value="PZO60306.1"/>
    <property type="molecule type" value="Genomic_DNA"/>
</dbReference>
<dbReference type="Gene3D" id="2.30.30.40">
    <property type="entry name" value="SH3 Domains"/>
    <property type="match status" value="1"/>
</dbReference>
<dbReference type="GO" id="GO:0008234">
    <property type="term" value="F:cysteine-type peptidase activity"/>
    <property type="evidence" value="ECO:0007669"/>
    <property type="project" value="UniProtKB-KW"/>
</dbReference>
<evidence type="ECO:0000259" key="5">
    <source>
        <dbReference type="PROSITE" id="PS51935"/>
    </source>
</evidence>
<evidence type="ECO:0000256" key="1">
    <source>
        <dbReference type="ARBA" id="ARBA00007074"/>
    </source>
</evidence>
<dbReference type="Pfam" id="PF18348">
    <property type="entry name" value="SH3_16"/>
    <property type="match status" value="1"/>
</dbReference>
<dbReference type="PANTHER" id="PTHR47053">
    <property type="entry name" value="MUREIN DD-ENDOPEPTIDASE MEPH-RELATED"/>
    <property type="match status" value="1"/>
</dbReference>
<sequence length="239" mass="26126">MVTIEALQDEIYLGTNQSYRCDRPINLYKTSACTGLVTQTDIGHVLHILEVAKNHNAIRVCICKDDYLGWVAASHVSDLSPVSDRYQAPLLSALEIQQRLPQVIAFAEAAMAVPNEYLWGGATAPNYDCSGLMQAAFMSAGIQLPRDSYQQEDFTQRIDLADLQIGDLIFFGTPARTTHVALHLGEGRYIHSSGSSMGRNGIGIDSVTDLSDPISAGYYALLRCFGRVVMSYQPTGRCG</sequence>
<evidence type="ECO:0000313" key="6">
    <source>
        <dbReference type="EMBL" id="PZO60306.1"/>
    </source>
</evidence>
<dbReference type="InterPro" id="IPR038765">
    <property type="entry name" value="Papain-like_cys_pep_sf"/>
</dbReference>
<gene>
    <name evidence="6" type="ORF">DCF15_02485</name>
</gene>
<reference evidence="6 7" key="2">
    <citation type="submission" date="2018-06" db="EMBL/GenBank/DDBJ databases">
        <title>Metagenomic assembly of (sub)arctic Cyanobacteria and their associated microbiome from non-axenic cultures.</title>
        <authorList>
            <person name="Baurain D."/>
        </authorList>
    </citation>
    <scope>NUCLEOTIDE SEQUENCE [LARGE SCALE GENOMIC DNA]</scope>
    <source>
        <strain evidence="6">ULC027bin1</strain>
    </source>
</reference>
<evidence type="ECO:0000256" key="2">
    <source>
        <dbReference type="ARBA" id="ARBA00022670"/>
    </source>
</evidence>
<dbReference type="PANTHER" id="PTHR47053:SF1">
    <property type="entry name" value="MUREIN DD-ENDOPEPTIDASE MEPH-RELATED"/>
    <property type="match status" value="1"/>
</dbReference>
<dbReference type="Gene3D" id="3.90.1720.10">
    <property type="entry name" value="endopeptidase domain like (from Nostoc punctiforme)"/>
    <property type="match status" value="1"/>
</dbReference>